<dbReference type="InterPro" id="IPR001356">
    <property type="entry name" value="HD"/>
</dbReference>
<dbReference type="PANTHER" id="PTHR24324">
    <property type="entry name" value="HOMEOBOX PROTEIN HHEX"/>
    <property type="match status" value="1"/>
</dbReference>
<dbReference type="Gene3D" id="3.30.40.10">
    <property type="entry name" value="Zinc/RING finger domain, C3HC4 (zinc finger)"/>
    <property type="match status" value="1"/>
</dbReference>
<evidence type="ECO:0000256" key="7">
    <source>
        <dbReference type="SAM" id="MobiDB-lite"/>
    </source>
</evidence>
<feature type="DNA-binding region" description="Homeobox" evidence="5">
    <location>
        <begin position="387"/>
        <end position="446"/>
    </location>
</feature>
<protein>
    <recommendedName>
        <fullName evidence="8">Homeobox domain-containing protein</fullName>
    </recommendedName>
</protein>
<dbReference type="SUPFAM" id="SSF57903">
    <property type="entry name" value="FYVE/PHD zinc finger"/>
    <property type="match status" value="1"/>
</dbReference>
<comment type="subcellular location">
    <subcellularLocation>
        <location evidence="1 5 6">Nucleus</location>
    </subcellularLocation>
</comment>
<dbReference type="Gene3D" id="1.10.10.60">
    <property type="entry name" value="Homeodomain-like"/>
    <property type="match status" value="1"/>
</dbReference>
<evidence type="ECO:0000259" key="8">
    <source>
        <dbReference type="PROSITE" id="PS50071"/>
    </source>
</evidence>
<accession>A0A8H6X354</accession>
<dbReference type="Pfam" id="PF00046">
    <property type="entry name" value="Homeodomain"/>
    <property type="match status" value="1"/>
</dbReference>
<dbReference type="AlphaFoldDB" id="A0A8H6X354"/>
<dbReference type="CDD" id="cd00086">
    <property type="entry name" value="homeodomain"/>
    <property type="match status" value="1"/>
</dbReference>
<keyword evidence="2 5" id="KW-0238">DNA-binding</keyword>
<dbReference type="GO" id="GO:0000981">
    <property type="term" value="F:DNA-binding transcription factor activity, RNA polymerase II-specific"/>
    <property type="evidence" value="ECO:0007669"/>
    <property type="project" value="InterPro"/>
</dbReference>
<keyword evidence="4 5" id="KW-0539">Nucleus</keyword>
<dbReference type="InterPro" id="IPR017970">
    <property type="entry name" value="Homeobox_CS"/>
</dbReference>
<dbReference type="SUPFAM" id="SSF46689">
    <property type="entry name" value="Homeodomain-like"/>
    <property type="match status" value="1"/>
</dbReference>
<gene>
    <name evidence="9" type="ORF">MVEN_02361900</name>
</gene>
<dbReference type="SMART" id="SM00389">
    <property type="entry name" value="HOX"/>
    <property type="match status" value="1"/>
</dbReference>
<feature type="domain" description="Homeobox" evidence="8">
    <location>
        <begin position="385"/>
        <end position="445"/>
    </location>
</feature>
<dbReference type="GO" id="GO:0005634">
    <property type="term" value="C:nucleus"/>
    <property type="evidence" value="ECO:0007669"/>
    <property type="project" value="UniProtKB-SubCell"/>
</dbReference>
<dbReference type="OrthoDB" id="3026831at2759"/>
<dbReference type="EMBL" id="JACAZI010000029">
    <property type="protein sequence ID" value="KAF7333458.1"/>
    <property type="molecule type" value="Genomic_DNA"/>
</dbReference>
<feature type="region of interest" description="Disordered" evidence="7">
    <location>
        <begin position="348"/>
        <end position="370"/>
    </location>
</feature>
<feature type="compositionally biased region" description="Basic and acidic residues" evidence="7">
    <location>
        <begin position="358"/>
        <end position="368"/>
    </location>
</feature>
<dbReference type="GO" id="GO:0030154">
    <property type="term" value="P:cell differentiation"/>
    <property type="evidence" value="ECO:0007669"/>
    <property type="project" value="TreeGrafter"/>
</dbReference>
<evidence type="ECO:0000313" key="9">
    <source>
        <dbReference type="EMBL" id="KAF7333458.1"/>
    </source>
</evidence>
<organism evidence="9 10">
    <name type="scientific">Mycena venus</name>
    <dbReference type="NCBI Taxonomy" id="2733690"/>
    <lineage>
        <taxon>Eukaryota</taxon>
        <taxon>Fungi</taxon>
        <taxon>Dikarya</taxon>
        <taxon>Basidiomycota</taxon>
        <taxon>Agaricomycotina</taxon>
        <taxon>Agaricomycetes</taxon>
        <taxon>Agaricomycetidae</taxon>
        <taxon>Agaricales</taxon>
        <taxon>Marasmiineae</taxon>
        <taxon>Mycenaceae</taxon>
        <taxon>Mycena</taxon>
    </lineage>
</organism>
<evidence type="ECO:0000313" key="10">
    <source>
        <dbReference type="Proteomes" id="UP000620124"/>
    </source>
</evidence>
<keyword evidence="3 5" id="KW-0371">Homeobox</keyword>
<evidence type="ECO:0000256" key="6">
    <source>
        <dbReference type="RuleBase" id="RU000682"/>
    </source>
</evidence>
<evidence type="ECO:0000256" key="5">
    <source>
        <dbReference type="PROSITE-ProRule" id="PRU00108"/>
    </source>
</evidence>
<evidence type="ECO:0000256" key="3">
    <source>
        <dbReference type="ARBA" id="ARBA00023155"/>
    </source>
</evidence>
<evidence type="ECO:0000256" key="1">
    <source>
        <dbReference type="ARBA" id="ARBA00004123"/>
    </source>
</evidence>
<dbReference type="Proteomes" id="UP000620124">
    <property type="component" value="Unassembled WGS sequence"/>
</dbReference>
<feature type="region of interest" description="Disordered" evidence="7">
    <location>
        <begin position="444"/>
        <end position="470"/>
    </location>
</feature>
<dbReference type="PROSITE" id="PS00027">
    <property type="entry name" value="HOMEOBOX_1"/>
    <property type="match status" value="1"/>
</dbReference>
<evidence type="ECO:0000256" key="2">
    <source>
        <dbReference type="ARBA" id="ARBA00023125"/>
    </source>
</evidence>
<dbReference type="CDD" id="cd15489">
    <property type="entry name" value="PHD_SF"/>
    <property type="match status" value="1"/>
</dbReference>
<dbReference type="PANTHER" id="PTHR24324:SF5">
    <property type="entry name" value="HEMATOPOIETICALLY-EXPRESSED HOMEOBOX PROTEIN HHEX"/>
    <property type="match status" value="1"/>
</dbReference>
<dbReference type="InterPro" id="IPR013083">
    <property type="entry name" value="Znf_RING/FYVE/PHD"/>
</dbReference>
<reference evidence="9" key="1">
    <citation type="submission" date="2020-05" db="EMBL/GenBank/DDBJ databases">
        <title>Mycena genomes resolve the evolution of fungal bioluminescence.</title>
        <authorList>
            <person name="Tsai I.J."/>
        </authorList>
    </citation>
    <scope>NUCLEOTIDE SEQUENCE</scope>
    <source>
        <strain evidence="9">CCC161011</strain>
    </source>
</reference>
<dbReference type="PROSITE" id="PS50071">
    <property type="entry name" value="HOMEOBOX_2"/>
    <property type="match status" value="1"/>
</dbReference>
<dbReference type="InterPro" id="IPR009057">
    <property type="entry name" value="Homeodomain-like_sf"/>
</dbReference>
<comment type="caution">
    <text evidence="9">The sequence shown here is derived from an EMBL/GenBank/DDBJ whole genome shotgun (WGS) entry which is preliminary data.</text>
</comment>
<sequence length="568" mass="62442">MHSNILPIEGVSSPTALNDFIVCESVYWKAAEGPLAAALKNDLTRSITLGFKLVAGLSSGMDHLTTQGISLASLGAENFDIFLDIDDRFLISINLRMSIEPDGEPEGNTSRSWDVLNALCQMVLRSANRALYNENIERDPVALELSHRPSAPQPTPAPSSLIPPPFPEPLSAEIISEEPGPFPPWREYICRTIDRGRQSLASVASQIALDLDLKLASSVKITLATTTVHSAVISHDAPSPLEICSICHEVVGFHEQFRCLCGDPAPGPRPTVKCQACKYWSHGNCVGNPREFTCQHCSIGPNVAELLNMPSISTANALSTDPTQSAESARPALPRFFDTKSERHLSHVFGSDLAQTERSPRPPSRNDEPGVTGLFDYHFFYPYTPNEVNLRRHTTGAQLKVLEGVFKRDTKPNAALRAELASQLNMTARGVQVWFQNRRAKAKASQAALQSGHTNDVDFPPSRSPEDSSNQVFETQDFSLYWRGSLPARQLPPYPLDPLARRRSVDASLARLASDPYARKARAKNYALRRFLISGPAFTTLPSPQQRRSVAEIGLARLGTQTRSGRLY</sequence>
<dbReference type="InterPro" id="IPR011011">
    <property type="entry name" value="Znf_FYVE_PHD"/>
</dbReference>
<proteinExistence type="predicted"/>
<dbReference type="InterPro" id="IPR051000">
    <property type="entry name" value="Homeobox_DNA-bind_prot"/>
</dbReference>
<keyword evidence="10" id="KW-1185">Reference proteome</keyword>
<name>A0A8H6X354_9AGAR</name>
<dbReference type="GO" id="GO:0000978">
    <property type="term" value="F:RNA polymerase II cis-regulatory region sequence-specific DNA binding"/>
    <property type="evidence" value="ECO:0007669"/>
    <property type="project" value="TreeGrafter"/>
</dbReference>
<evidence type="ECO:0000256" key="4">
    <source>
        <dbReference type="ARBA" id="ARBA00023242"/>
    </source>
</evidence>